<dbReference type="InterPro" id="IPR035490">
    <property type="entry name" value="GlmS/FrlB_SIS"/>
</dbReference>
<feature type="domain" description="SIS" evidence="2">
    <location>
        <begin position="32"/>
        <end position="174"/>
    </location>
</feature>
<dbReference type="InterPro" id="IPR046348">
    <property type="entry name" value="SIS_dom_sf"/>
</dbReference>
<proteinExistence type="predicted"/>
<evidence type="ECO:0000259" key="2">
    <source>
        <dbReference type="PROSITE" id="PS51464"/>
    </source>
</evidence>
<feature type="domain" description="SIS" evidence="2">
    <location>
        <begin position="196"/>
        <end position="326"/>
    </location>
</feature>
<name>A0A2U2ADB9_9GAMM</name>
<gene>
    <name evidence="3" type="ORF">DC083_05890</name>
</gene>
<dbReference type="Pfam" id="PF01380">
    <property type="entry name" value="SIS"/>
    <property type="match status" value="2"/>
</dbReference>
<reference evidence="4" key="1">
    <citation type="submission" date="2018-05" db="EMBL/GenBank/DDBJ databases">
        <title>Ignatzschineria dubaiensis sp. nov., isolated from necrotic foot tissues of dromedaries (Camelus dromedarius) and associated maggots in Dubai, United Arab Emirates.</title>
        <authorList>
            <person name="Tsang C.C."/>
            <person name="Tang J.Y.M."/>
            <person name="Fong J.Y.H."/>
            <person name="Kinne J."/>
            <person name="Lee H.H."/>
            <person name="Joseph M."/>
            <person name="Jose S."/>
            <person name="Schuster R.K."/>
            <person name="Tang Y."/>
            <person name="Sivakumar S."/>
            <person name="Chen J.H.K."/>
            <person name="Teng J.L.L."/>
            <person name="Lau S.K.P."/>
            <person name="Wernery U."/>
            <person name="Woo P.C.Y."/>
        </authorList>
    </citation>
    <scope>NUCLEOTIDE SEQUENCE [LARGE SCALE GENOMIC DNA]</scope>
    <source>
        <strain evidence="4">KCTC 22644</strain>
    </source>
</reference>
<dbReference type="PANTHER" id="PTHR10937">
    <property type="entry name" value="GLUCOSAMINE--FRUCTOSE-6-PHOSPHATE AMINOTRANSFERASE, ISOMERIZING"/>
    <property type="match status" value="1"/>
</dbReference>
<evidence type="ECO:0000256" key="1">
    <source>
        <dbReference type="ARBA" id="ARBA00022737"/>
    </source>
</evidence>
<dbReference type="GO" id="GO:1901135">
    <property type="term" value="P:carbohydrate derivative metabolic process"/>
    <property type="evidence" value="ECO:0007669"/>
    <property type="project" value="InterPro"/>
</dbReference>
<dbReference type="CDD" id="cd05008">
    <property type="entry name" value="SIS_GlmS_GlmD_1"/>
    <property type="match status" value="1"/>
</dbReference>
<dbReference type="InterPro" id="IPR001347">
    <property type="entry name" value="SIS_dom"/>
</dbReference>
<evidence type="ECO:0000313" key="3">
    <source>
        <dbReference type="EMBL" id="PWD80654.1"/>
    </source>
</evidence>
<dbReference type="PANTHER" id="PTHR10937:SF8">
    <property type="entry name" value="AMINOTRANSFERASE-RELATED"/>
    <property type="match status" value="1"/>
</dbReference>
<keyword evidence="4" id="KW-1185">Reference proteome</keyword>
<dbReference type="PROSITE" id="PS51464">
    <property type="entry name" value="SIS"/>
    <property type="match status" value="2"/>
</dbReference>
<sequence>MNMSTYMAKEILDIPNVIERQQDANASTLIALAEYLKKAKPTQIITLGRGSSYNASIYGKYLFEIGLGLPVSVAAPSLASIYEHPLNTDNAILIVTSQSGKSPDLISYAKMMKQQGAKIIGIINDEKSPLAQECDFLFGIKAGEEKSVAATKSFVGSLSVYASIFAAWSEDSALADGLMNLPFVLDQVATTEWPALIESLSHTKDLFVIGRGIGLSVAAEAALKLKETCQIHAEGISASEIFHGSASLITPQYPIISFVGSDASRESTIEINKKLENFGARIFAIDSKQSSEDTLIIPEVHPLLQPLVQISGYYRVIEKLSQHRGLNPDVPPNLKKVTETI</sequence>
<comment type="caution">
    <text evidence="3">The sequence shown here is derived from an EMBL/GenBank/DDBJ whole genome shotgun (WGS) entry which is preliminary data.</text>
</comment>
<dbReference type="SUPFAM" id="SSF53697">
    <property type="entry name" value="SIS domain"/>
    <property type="match status" value="1"/>
</dbReference>
<protein>
    <submittedName>
        <fullName evidence="3">SIS domain-containing protein</fullName>
    </submittedName>
</protein>
<organism evidence="3 4">
    <name type="scientific">Ignatzschineria ureiclastica</name>
    <dbReference type="NCBI Taxonomy" id="472582"/>
    <lineage>
        <taxon>Bacteria</taxon>
        <taxon>Pseudomonadati</taxon>
        <taxon>Pseudomonadota</taxon>
        <taxon>Gammaproteobacteria</taxon>
        <taxon>Cardiobacteriales</taxon>
        <taxon>Ignatzschineriaceae</taxon>
        <taxon>Ignatzschineria</taxon>
    </lineage>
</organism>
<dbReference type="Gene3D" id="3.40.50.10490">
    <property type="entry name" value="Glucose-6-phosphate isomerase like protein, domain 1"/>
    <property type="match status" value="2"/>
</dbReference>
<dbReference type="CDD" id="cd05009">
    <property type="entry name" value="SIS_GlmS_GlmD_2"/>
    <property type="match status" value="1"/>
</dbReference>
<evidence type="ECO:0000313" key="4">
    <source>
        <dbReference type="Proteomes" id="UP000245020"/>
    </source>
</evidence>
<keyword evidence="1" id="KW-0677">Repeat</keyword>
<dbReference type="EMBL" id="QEWQ01000004">
    <property type="protein sequence ID" value="PWD80654.1"/>
    <property type="molecule type" value="Genomic_DNA"/>
</dbReference>
<accession>A0A2U2ADB9</accession>
<dbReference type="OrthoDB" id="9761808at2"/>
<dbReference type="Proteomes" id="UP000245020">
    <property type="component" value="Unassembled WGS sequence"/>
</dbReference>
<dbReference type="AlphaFoldDB" id="A0A2U2ADB9"/>
<dbReference type="InterPro" id="IPR035466">
    <property type="entry name" value="GlmS/AgaS_SIS"/>
</dbReference>
<dbReference type="GO" id="GO:0097367">
    <property type="term" value="F:carbohydrate derivative binding"/>
    <property type="evidence" value="ECO:0007669"/>
    <property type="project" value="InterPro"/>
</dbReference>